<organism evidence="2 3">
    <name type="scientific">Ficus carica</name>
    <name type="common">Common fig</name>
    <dbReference type="NCBI Taxonomy" id="3494"/>
    <lineage>
        <taxon>Eukaryota</taxon>
        <taxon>Viridiplantae</taxon>
        <taxon>Streptophyta</taxon>
        <taxon>Embryophyta</taxon>
        <taxon>Tracheophyta</taxon>
        <taxon>Spermatophyta</taxon>
        <taxon>Magnoliopsida</taxon>
        <taxon>eudicotyledons</taxon>
        <taxon>Gunneridae</taxon>
        <taxon>Pentapetalae</taxon>
        <taxon>rosids</taxon>
        <taxon>fabids</taxon>
        <taxon>Rosales</taxon>
        <taxon>Moraceae</taxon>
        <taxon>Ficeae</taxon>
        <taxon>Ficus</taxon>
    </lineage>
</organism>
<evidence type="ECO:0000313" key="2">
    <source>
        <dbReference type="EMBL" id="GMN43300.1"/>
    </source>
</evidence>
<dbReference type="PANTHER" id="PTHR33726:SF3">
    <property type="entry name" value="TRANSMEMBRANE PROTEIN"/>
    <property type="match status" value="1"/>
</dbReference>
<comment type="caution">
    <text evidence="2">The sequence shown here is derived from an EMBL/GenBank/DDBJ whole genome shotgun (WGS) entry which is preliminary data.</text>
</comment>
<dbReference type="PANTHER" id="PTHR33726">
    <property type="entry name" value="TRANSMEMBRANE PROTEIN"/>
    <property type="match status" value="1"/>
</dbReference>
<dbReference type="EMBL" id="BTGU01000016">
    <property type="protein sequence ID" value="GMN43300.1"/>
    <property type="molecule type" value="Genomic_DNA"/>
</dbReference>
<keyword evidence="1" id="KW-0472">Membrane</keyword>
<keyword evidence="1" id="KW-1133">Transmembrane helix</keyword>
<reference evidence="2" key="1">
    <citation type="submission" date="2023-07" db="EMBL/GenBank/DDBJ databases">
        <title>draft genome sequence of fig (Ficus carica).</title>
        <authorList>
            <person name="Takahashi T."/>
            <person name="Nishimura K."/>
        </authorList>
    </citation>
    <scope>NUCLEOTIDE SEQUENCE</scope>
</reference>
<dbReference type="Gramene" id="FCD_00032800-RA">
    <property type="protein sequence ID" value="FCD_00032800-RA:cds"/>
    <property type="gene ID" value="FCD_00032800"/>
</dbReference>
<evidence type="ECO:0000256" key="1">
    <source>
        <dbReference type="SAM" id="Phobius"/>
    </source>
</evidence>
<protein>
    <recommendedName>
        <fullName evidence="4">Transmembrane protein</fullName>
    </recommendedName>
</protein>
<name>A0AA88D3S0_FICCA</name>
<gene>
    <name evidence="2" type="ORF">TIFTF001_012504</name>
</gene>
<accession>A0AA88D3S0</accession>
<dbReference type="AlphaFoldDB" id="A0AA88D3S0"/>
<proteinExistence type="predicted"/>
<evidence type="ECO:0008006" key="4">
    <source>
        <dbReference type="Google" id="ProtNLM"/>
    </source>
</evidence>
<keyword evidence="3" id="KW-1185">Reference proteome</keyword>
<evidence type="ECO:0000313" key="3">
    <source>
        <dbReference type="Proteomes" id="UP001187192"/>
    </source>
</evidence>
<sequence length="83" mass="9753">MMGKKRWMFFRKLKKESSSSSATPPPSPPPKRWRLFGSAFKWRRLSLQLSFFDDVLFRVVSVLEAVVLVITLAFFYLFCGCHF</sequence>
<dbReference type="Proteomes" id="UP001187192">
    <property type="component" value="Unassembled WGS sequence"/>
</dbReference>
<keyword evidence="1" id="KW-0812">Transmembrane</keyword>
<feature type="transmembrane region" description="Helical" evidence="1">
    <location>
        <begin position="55"/>
        <end position="78"/>
    </location>
</feature>